<proteinExistence type="predicted"/>
<keyword evidence="5" id="KW-1185">Reference proteome</keyword>
<dbReference type="PANTHER" id="PTHR13271">
    <property type="entry name" value="UNCHARACTERIZED PUTATIVE METHYLTRANSFERASE"/>
    <property type="match status" value="1"/>
</dbReference>
<dbReference type="RefSeq" id="XP_071911331.1">
    <property type="nucleotide sequence ID" value="XM_072055230.1"/>
</dbReference>
<dbReference type="InterPro" id="IPR036464">
    <property type="entry name" value="Rubisco_LSMT_subst-bd_sf"/>
</dbReference>
<name>A0ABM4UVM0_COFAR</name>
<evidence type="ECO:0000313" key="6">
    <source>
        <dbReference type="RefSeq" id="XP_071911331.1"/>
    </source>
</evidence>
<dbReference type="InterPro" id="IPR001214">
    <property type="entry name" value="SET_dom"/>
</dbReference>
<evidence type="ECO:0000313" key="5">
    <source>
        <dbReference type="Proteomes" id="UP001652660"/>
    </source>
</evidence>
<feature type="domain" description="SET" evidence="4">
    <location>
        <begin position="174"/>
        <end position="399"/>
    </location>
</feature>
<evidence type="ECO:0000259" key="4">
    <source>
        <dbReference type="PROSITE" id="PS50280"/>
    </source>
</evidence>
<gene>
    <name evidence="6" type="primary">LOC113694997</name>
</gene>
<dbReference type="CDD" id="cd10527">
    <property type="entry name" value="SET_LSMT"/>
    <property type="match status" value="1"/>
</dbReference>
<evidence type="ECO:0000256" key="2">
    <source>
        <dbReference type="ARBA" id="ARBA00022679"/>
    </source>
</evidence>
<dbReference type="InterPro" id="IPR046341">
    <property type="entry name" value="SET_dom_sf"/>
</dbReference>
<keyword evidence="3" id="KW-0949">S-adenosyl-L-methionine</keyword>
<sequence>MEVNQAYISPNTAETDDEISFVLDLSENDPLFQKKKKLLEDVGFDPKGSVALNIASNPDHLKHVLDMMLKRARIINLNEIELYFGGADFANLVGFNSPRHELEALHSVLRLIDCSISNGKVKNKNSLQEIRNATVNMIDELGHKYGEETKVVQDSSCEKEECLLQWGKSNGLHTKLEIAYVEGAGRGAIAKEDLKIGDIALEVPVSLVISENLVFETGMSFVLLRQFPILEKIEGISSETMLLLWSMKEKHNSDSNFKLYFDTLPAVFNTGLSFGVNAIMALDGTILLEEIVQAKEHLRNQYEQLFPVLYENYPDVFPPELYTWEQFLWACELWYSNSMKIMFSDGKLRTCLIPVAGFLNHSTCPHITHYGKVDPLTDSVKFPLSRPCNAGEQCFLTYGNFSSSHLLTFYGFLPRQKNPYDVILLDIDIAQDEDCEDAGRMSDSHMVRGTWFSRNNGIFNYGLAPPLLDHFRRPRGPISRTKTHDSLEIEVEILNDLRSTFEDMMESLGGEELDDRDSCSWDVKLAMDFKDLQRRIVSSIITSCDAGCKLLEYELSRCSE</sequence>
<evidence type="ECO:0000256" key="1">
    <source>
        <dbReference type="ARBA" id="ARBA00022603"/>
    </source>
</evidence>
<keyword evidence="2" id="KW-0808">Transferase</keyword>
<protein>
    <submittedName>
        <fullName evidence="6">Ribulose-1,5 bisphosphate carboxylase/oxygenase large subunit N-methyltransferase, chloroplastic isoform X1</fullName>
    </submittedName>
</protein>
<organism evidence="5 6">
    <name type="scientific">Coffea arabica</name>
    <name type="common">Arabian coffee</name>
    <dbReference type="NCBI Taxonomy" id="13443"/>
    <lineage>
        <taxon>Eukaryota</taxon>
        <taxon>Viridiplantae</taxon>
        <taxon>Streptophyta</taxon>
        <taxon>Embryophyta</taxon>
        <taxon>Tracheophyta</taxon>
        <taxon>Spermatophyta</taxon>
        <taxon>Magnoliopsida</taxon>
        <taxon>eudicotyledons</taxon>
        <taxon>Gunneridae</taxon>
        <taxon>Pentapetalae</taxon>
        <taxon>asterids</taxon>
        <taxon>lamiids</taxon>
        <taxon>Gentianales</taxon>
        <taxon>Rubiaceae</taxon>
        <taxon>Ixoroideae</taxon>
        <taxon>Gardenieae complex</taxon>
        <taxon>Bertiereae - Coffeeae clade</taxon>
        <taxon>Coffeeae</taxon>
        <taxon>Coffea</taxon>
    </lineage>
</organism>
<dbReference type="Gene3D" id="3.90.1420.10">
    <property type="entry name" value="Rubisco LSMT, substrate-binding domain"/>
    <property type="match status" value="1"/>
</dbReference>
<accession>A0ABM4UVM0</accession>
<dbReference type="Proteomes" id="UP001652660">
    <property type="component" value="Chromosome 6e"/>
</dbReference>
<dbReference type="PROSITE" id="PS50280">
    <property type="entry name" value="SET"/>
    <property type="match status" value="1"/>
</dbReference>
<evidence type="ECO:0000256" key="3">
    <source>
        <dbReference type="ARBA" id="ARBA00022691"/>
    </source>
</evidence>
<dbReference type="InterPro" id="IPR050600">
    <property type="entry name" value="SETD3_SETD6_MTase"/>
</dbReference>
<keyword evidence="1" id="KW-0489">Methyltransferase</keyword>
<dbReference type="GeneID" id="113694997"/>
<dbReference type="SUPFAM" id="SSF82199">
    <property type="entry name" value="SET domain"/>
    <property type="match status" value="1"/>
</dbReference>
<reference evidence="6" key="1">
    <citation type="submission" date="2025-08" db="UniProtKB">
        <authorList>
            <consortium name="RefSeq"/>
        </authorList>
    </citation>
    <scope>IDENTIFICATION</scope>
    <source>
        <tissue evidence="6">Leaves</tissue>
    </source>
</reference>
<dbReference type="Gene3D" id="3.90.1410.10">
    <property type="entry name" value="set domain protein methyltransferase, domain 1"/>
    <property type="match status" value="1"/>
</dbReference>
<dbReference type="PANTHER" id="PTHR13271:SF103">
    <property type="entry name" value="N-METHYLTRANSFERASE DOMAIN AND SET DOMAIN CONTAINING PROTEIN-RELATED"/>
    <property type="match status" value="1"/>
</dbReference>